<dbReference type="Pfam" id="PF01075">
    <property type="entry name" value="Glyco_transf_9"/>
    <property type="match status" value="1"/>
</dbReference>
<accession>A0A4Y9NWR8</accession>
<organism evidence="2 3">
    <name type="scientific">Bradyrhizobium frederickii</name>
    <dbReference type="NCBI Taxonomy" id="2560054"/>
    <lineage>
        <taxon>Bacteria</taxon>
        <taxon>Pseudomonadati</taxon>
        <taxon>Pseudomonadota</taxon>
        <taxon>Alphaproteobacteria</taxon>
        <taxon>Hyphomicrobiales</taxon>
        <taxon>Nitrobacteraceae</taxon>
        <taxon>Bradyrhizobium</taxon>
    </lineage>
</organism>
<dbReference type="EMBL" id="SPQS01000016">
    <property type="protein sequence ID" value="TFV71678.1"/>
    <property type="molecule type" value="Genomic_DNA"/>
</dbReference>
<feature type="repeat" description="TPR" evidence="1">
    <location>
        <begin position="91"/>
        <end position="124"/>
    </location>
</feature>
<proteinExistence type="predicted"/>
<protein>
    <submittedName>
        <fullName evidence="2">Tetratricopeptide repeat protein</fullName>
    </submittedName>
</protein>
<dbReference type="Pfam" id="PF13424">
    <property type="entry name" value="TPR_12"/>
    <property type="match status" value="1"/>
</dbReference>
<dbReference type="InterPro" id="IPR002201">
    <property type="entry name" value="Glyco_trans_9"/>
</dbReference>
<comment type="caution">
    <text evidence="2">The sequence shown here is derived from an EMBL/GenBank/DDBJ whole genome shotgun (WGS) entry which is preliminary data.</text>
</comment>
<dbReference type="AlphaFoldDB" id="A0A4Y9NWR8"/>
<evidence type="ECO:0000313" key="2">
    <source>
        <dbReference type="EMBL" id="TFV71678.1"/>
    </source>
</evidence>
<dbReference type="SUPFAM" id="SSF48452">
    <property type="entry name" value="TPR-like"/>
    <property type="match status" value="1"/>
</dbReference>
<dbReference type="InterPro" id="IPR011990">
    <property type="entry name" value="TPR-like_helical_dom_sf"/>
</dbReference>
<dbReference type="RefSeq" id="WP_135165957.1">
    <property type="nucleotide sequence ID" value="NZ_SPQS01000016.1"/>
</dbReference>
<dbReference type="Proteomes" id="UP000297700">
    <property type="component" value="Unassembled WGS sequence"/>
</dbReference>
<sequence length="444" mass="49940">MNVDRYRAHAAKLVRNPNDPVALVEQFSNISEALENGRHYLPIARRAYEIAPTELSPVFNYGSALHRAGEFGKAKDLYLRCLKMADADWLPKVLHHCGVAYRALDENEKAADYYQKAYDIDPNPEYLKDRALALLASGRLYDGLKAYEIRRECAERKFKRNGGQLVVQQKLPDGVRHWQGEDLNGKSIVVYHEEGSGDFIQFCRFIPKLRALGAASIYICGPVPNLLDLVADNIAVDGIVPLSGPFDCDYVIGSMSLPWRCGLDYPAVHGRPYFKAEAAKIPLRGKLNVGLVWRGNPAYGQDVHRSMAFSEFCPLFDMPDVAFYSLQAGAPSLEVTNLGLDGFVANLEPMAHNWRETAKLVQALDAVVSVDTAVAHLAGALGKSVFILTTNASDWRWNRRSRKTVWYDSAQVIRQKKQDDWRPSINTVREGLKWMTENERRRVA</sequence>
<keyword evidence="1" id="KW-0802">TPR repeat</keyword>
<reference evidence="2 3" key="1">
    <citation type="submission" date="2019-03" db="EMBL/GenBank/DDBJ databases">
        <title>Bradyrhizobium strains diversity.</title>
        <authorList>
            <person name="Urquiaga M.C.O."/>
            <person name="Hungria M."/>
            <person name="Delamuta J.R.M."/>
            <person name="Klepa M.S."/>
        </authorList>
    </citation>
    <scope>NUCLEOTIDE SEQUENCE [LARGE SCALE GENOMIC DNA]</scope>
    <source>
        <strain evidence="2 3">CNPSo 3426</strain>
    </source>
</reference>
<dbReference type="Gene3D" id="3.40.50.2000">
    <property type="entry name" value="Glycogen Phosphorylase B"/>
    <property type="match status" value="1"/>
</dbReference>
<gene>
    <name evidence="2" type="ORF">E4K64_25450</name>
</gene>
<name>A0A4Y9NWR8_9BRAD</name>
<evidence type="ECO:0000313" key="3">
    <source>
        <dbReference type="Proteomes" id="UP000297700"/>
    </source>
</evidence>
<dbReference type="GO" id="GO:0016757">
    <property type="term" value="F:glycosyltransferase activity"/>
    <property type="evidence" value="ECO:0007669"/>
    <property type="project" value="InterPro"/>
</dbReference>
<dbReference type="InterPro" id="IPR019734">
    <property type="entry name" value="TPR_rpt"/>
</dbReference>
<dbReference type="SUPFAM" id="SSF53756">
    <property type="entry name" value="UDP-Glycosyltransferase/glycogen phosphorylase"/>
    <property type="match status" value="1"/>
</dbReference>
<evidence type="ECO:0000256" key="1">
    <source>
        <dbReference type="PROSITE-ProRule" id="PRU00339"/>
    </source>
</evidence>
<dbReference type="Gene3D" id="1.25.40.10">
    <property type="entry name" value="Tetratricopeptide repeat domain"/>
    <property type="match status" value="1"/>
</dbReference>
<dbReference type="PROSITE" id="PS50005">
    <property type="entry name" value="TPR"/>
    <property type="match status" value="1"/>
</dbReference>
<dbReference type="SMART" id="SM00028">
    <property type="entry name" value="TPR"/>
    <property type="match status" value="2"/>
</dbReference>